<dbReference type="GO" id="GO:0005776">
    <property type="term" value="C:autophagosome"/>
    <property type="evidence" value="ECO:0007669"/>
    <property type="project" value="TreeGrafter"/>
</dbReference>
<evidence type="ECO:0000256" key="2">
    <source>
        <dbReference type="ARBA" id="ARBA00022679"/>
    </source>
</evidence>
<dbReference type="AlphaFoldDB" id="A0A5K1JUX2"/>
<dbReference type="PANTHER" id="PTHR24348:SF22">
    <property type="entry name" value="NON-SPECIFIC SERINE_THREONINE PROTEIN KINASE"/>
    <property type="match status" value="1"/>
</dbReference>
<evidence type="ECO:0000256" key="5">
    <source>
        <dbReference type="ARBA" id="ARBA00022840"/>
    </source>
</evidence>
<protein>
    <recommendedName>
        <fullName evidence="1">non-specific serine/threonine protein kinase</fullName>
        <ecNumber evidence="1">2.7.11.1</ecNumber>
    </recommendedName>
</protein>
<reference evidence="8" key="1">
    <citation type="submission" date="2019-10" db="EMBL/GenBank/DDBJ databases">
        <authorList>
            <person name="Nor Muhammad N."/>
        </authorList>
    </citation>
    <scope>NUCLEOTIDE SEQUENCE</scope>
</reference>
<evidence type="ECO:0000259" key="7">
    <source>
        <dbReference type="PROSITE" id="PS50011"/>
    </source>
</evidence>
<dbReference type="CDD" id="cd14014">
    <property type="entry name" value="STKc_PknB_like"/>
    <property type="match status" value="1"/>
</dbReference>
<dbReference type="GO" id="GO:0005829">
    <property type="term" value="C:cytosol"/>
    <property type="evidence" value="ECO:0007669"/>
    <property type="project" value="TreeGrafter"/>
</dbReference>
<dbReference type="GO" id="GO:0000045">
    <property type="term" value="P:autophagosome assembly"/>
    <property type="evidence" value="ECO:0007669"/>
    <property type="project" value="TreeGrafter"/>
</dbReference>
<feature type="compositionally biased region" description="Basic and acidic residues" evidence="6">
    <location>
        <begin position="329"/>
        <end position="353"/>
    </location>
</feature>
<dbReference type="PROSITE" id="PS00108">
    <property type="entry name" value="PROTEIN_KINASE_ST"/>
    <property type="match status" value="1"/>
</dbReference>
<dbReference type="SMART" id="SM00220">
    <property type="entry name" value="S_TKc"/>
    <property type="match status" value="1"/>
</dbReference>
<dbReference type="Pfam" id="PF00069">
    <property type="entry name" value="Pkinase"/>
    <property type="match status" value="1"/>
</dbReference>
<accession>A0A5K1JUX2</accession>
<dbReference type="GO" id="GO:0010506">
    <property type="term" value="P:regulation of autophagy"/>
    <property type="evidence" value="ECO:0007669"/>
    <property type="project" value="InterPro"/>
</dbReference>
<keyword evidence="2" id="KW-0808">Transferase</keyword>
<dbReference type="GO" id="GO:0000407">
    <property type="term" value="C:phagophore assembly site"/>
    <property type="evidence" value="ECO:0007669"/>
    <property type="project" value="TreeGrafter"/>
</dbReference>
<evidence type="ECO:0000256" key="3">
    <source>
        <dbReference type="ARBA" id="ARBA00022741"/>
    </source>
</evidence>
<dbReference type="SUPFAM" id="SSF56112">
    <property type="entry name" value="Protein kinase-like (PK-like)"/>
    <property type="match status" value="1"/>
</dbReference>
<dbReference type="GO" id="GO:0016020">
    <property type="term" value="C:membrane"/>
    <property type="evidence" value="ECO:0007669"/>
    <property type="project" value="TreeGrafter"/>
</dbReference>
<dbReference type="EC" id="2.7.11.1" evidence="1"/>
<dbReference type="Gene3D" id="1.10.510.10">
    <property type="entry name" value="Transferase(Phosphotransferase) domain 1"/>
    <property type="match status" value="2"/>
</dbReference>
<evidence type="ECO:0000313" key="8">
    <source>
        <dbReference type="EMBL" id="VWO95940.1"/>
    </source>
</evidence>
<dbReference type="InterPro" id="IPR045269">
    <property type="entry name" value="Atg1-like"/>
</dbReference>
<dbReference type="GO" id="GO:0004674">
    <property type="term" value="F:protein serine/threonine kinase activity"/>
    <property type="evidence" value="ECO:0007669"/>
    <property type="project" value="UniProtKB-EC"/>
</dbReference>
<organism evidence="8">
    <name type="scientific">Ganoderma boninense</name>
    <dbReference type="NCBI Taxonomy" id="34458"/>
    <lineage>
        <taxon>Eukaryota</taxon>
        <taxon>Fungi</taxon>
        <taxon>Dikarya</taxon>
        <taxon>Basidiomycota</taxon>
        <taxon>Agaricomycotina</taxon>
        <taxon>Agaricomycetes</taxon>
        <taxon>Polyporales</taxon>
        <taxon>Polyporaceae</taxon>
        <taxon>Ganoderma</taxon>
    </lineage>
</organism>
<dbReference type="GO" id="GO:0005524">
    <property type="term" value="F:ATP binding"/>
    <property type="evidence" value="ECO:0007669"/>
    <property type="project" value="UniProtKB-KW"/>
</dbReference>
<dbReference type="InterPro" id="IPR008271">
    <property type="entry name" value="Ser/Thr_kinase_AS"/>
</dbReference>
<keyword evidence="3" id="KW-0547">Nucleotide-binding</keyword>
<proteinExistence type="predicted"/>
<dbReference type="InterPro" id="IPR000719">
    <property type="entry name" value="Prot_kinase_dom"/>
</dbReference>
<keyword evidence="5" id="KW-0067">ATP-binding</keyword>
<name>A0A5K1JUX2_9APHY</name>
<gene>
    <name evidence="8" type="primary">I1RJM9</name>
</gene>
<evidence type="ECO:0000256" key="6">
    <source>
        <dbReference type="SAM" id="MobiDB-lite"/>
    </source>
</evidence>
<keyword evidence="4 8" id="KW-0418">Kinase</keyword>
<dbReference type="EMBL" id="LR725232">
    <property type="protein sequence ID" value="VWO95940.1"/>
    <property type="molecule type" value="Genomic_DNA"/>
</dbReference>
<evidence type="ECO:0000256" key="1">
    <source>
        <dbReference type="ARBA" id="ARBA00012513"/>
    </source>
</evidence>
<dbReference type="PANTHER" id="PTHR24348">
    <property type="entry name" value="SERINE/THREONINE-PROTEIN KINASE UNC-51-RELATED"/>
    <property type="match status" value="1"/>
</dbReference>
<feature type="domain" description="Protein kinase" evidence="7">
    <location>
        <begin position="20"/>
        <end position="292"/>
    </location>
</feature>
<sequence length="466" mass="50995">MPSATATIPDCSGKFVDGRYRLTDVIGSGSFGVVYQAIDESVAASDNNNDGDDGDSDAARSVAVKVVDKSNKRLRDPSHLRMEIALHKRASLLPRAVTLRAAPEDEQFAYLVMDLCRGGSLGRHLERHGPYTDGARLKRTFLAIVDAVADLHRAGIYHRDIKPGNILLRRLWPRDAQRGIQLLRGHPRSLTGGGRCTELLCPKFNSRPSSAQSDVWALGIVLLNMLSGRVPWQSASTYEAAYVDFVRDPRHLLRSAYFPVSVGLNRVVRRMLRHNPAIRMRLDEVRAAVEELDGLAMLREVEVPVAVREVDIGEEGVVVDAGVVVNEEEGHRVEESKGRERESAEAAPRKTSDDAQEMLRSTVQCEMDIVAAQRARKEAVRQRHEEACAAAAVRGGGGGSTLDFGPNTAARARARKGSGGSKGSSSTKSSTMAATPADSDVVIEKKDIGERMREIVARVKFKFRSR</sequence>
<feature type="region of interest" description="Disordered" evidence="6">
    <location>
        <begin position="329"/>
        <end position="356"/>
    </location>
</feature>
<dbReference type="InterPro" id="IPR011009">
    <property type="entry name" value="Kinase-like_dom_sf"/>
</dbReference>
<feature type="region of interest" description="Disordered" evidence="6">
    <location>
        <begin position="411"/>
        <end position="438"/>
    </location>
</feature>
<dbReference type="PROSITE" id="PS50011">
    <property type="entry name" value="PROTEIN_KINASE_DOM"/>
    <property type="match status" value="1"/>
</dbReference>
<evidence type="ECO:0000256" key="4">
    <source>
        <dbReference type="ARBA" id="ARBA00022777"/>
    </source>
</evidence>